<reference evidence="2 3" key="1">
    <citation type="journal article" date="2012" name="Genome Biol.">
        <title>Genome and low-iron response of an oceanic diatom adapted to chronic iron limitation.</title>
        <authorList>
            <person name="Lommer M."/>
            <person name="Specht M."/>
            <person name="Roy A.S."/>
            <person name="Kraemer L."/>
            <person name="Andreson R."/>
            <person name="Gutowska M.A."/>
            <person name="Wolf J."/>
            <person name="Bergner S.V."/>
            <person name="Schilhabel M.B."/>
            <person name="Klostermeier U.C."/>
            <person name="Beiko R.G."/>
            <person name="Rosenstiel P."/>
            <person name="Hippler M."/>
            <person name="Laroche J."/>
        </authorList>
    </citation>
    <scope>NUCLEOTIDE SEQUENCE [LARGE SCALE GENOMIC DNA]</scope>
    <source>
        <strain evidence="2 3">CCMP1005</strain>
    </source>
</reference>
<name>K0R678_THAOC</name>
<gene>
    <name evidence="2" type="ORF">THAOC_32342</name>
</gene>
<keyword evidence="3" id="KW-1185">Reference proteome</keyword>
<sequence length="254" mass="28341">MLFANSVREIRNVHYSQRVHHCEHSSVCGGISKSRKLNETKVEKAPGAAEGELEQAGFSRIKTENADHSTHWHLPGLESRLATHRGRNGGCPRPHTVSSGPRERIRRCDIGNLPARGNSHCWVISAGERKIRPRLLRSAMISSLSNNGVDAPLSSSTSTPQRSSPWQLRQRCRPAVHFSPTCPGSLRTSEAYFALHSWLLLFVYVQLCGWLCLEPTVTWVVFKAERKSDLLSWPRCSYFASCLVCGLALLLCSL</sequence>
<comment type="caution">
    <text evidence="2">The sequence shown here is derived from an EMBL/GenBank/DDBJ whole genome shotgun (WGS) entry which is preliminary data.</text>
</comment>
<dbReference type="Proteomes" id="UP000266841">
    <property type="component" value="Unassembled WGS sequence"/>
</dbReference>
<proteinExistence type="predicted"/>
<evidence type="ECO:0000313" key="2">
    <source>
        <dbReference type="EMBL" id="EJK48828.1"/>
    </source>
</evidence>
<feature type="region of interest" description="Disordered" evidence="1">
    <location>
        <begin position="83"/>
        <end position="102"/>
    </location>
</feature>
<protein>
    <submittedName>
        <fullName evidence="2">Uncharacterized protein</fullName>
    </submittedName>
</protein>
<accession>K0R678</accession>
<evidence type="ECO:0000313" key="3">
    <source>
        <dbReference type="Proteomes" id="UP000266841"/>
    </source>
</evidence>
<dbReference type="EMBL" id="AGNL01045382">
    <property type="protein sequence ID" value="EJK48828.1"/>
    <property type="molecule type" value="Genomic_DNA"/>
</dbReference>
<organism evidence="2 3">
    <name type="scientific">Thalassiosira oceanica</name>
    <name type="common">Marine diatom</name>
    <dbReference type="NCBI Taxonomy" id="159749"/>
    <lineage>
        <taxon>Eukaryota</taxon>
        <taxon>Sar</taxon>
        <taxon>Stramenopiles</taxon>
        <taxon>Ochrophyta</taxon>
        <taxon>Bacillariophyta</taxon>
        <taxon>Coscinodiscophyceae</taxon>
        <taxon>Thalassiosirophycidae</taxon>
        <taxon>Thalassiosirales</taxon>
        <taxon>Thalassiosiraceae</taxon>
        <taxon>Thalassiosira</taxon>
    </lineage>
</organism>
<dbReference type="AlphaFoldDB" id="K0R678"/>
<evidence type="ECO:0000256" key="1">
    <source>
        <dbReference type="SAM" id="MobiDB-lite"/>
    </source>
</evidence>